<evidence type="ECO:0000313" key="2">
    <source>
        <dbReference type="Proteomes" id="UP001500280"/>
    </source>
</evidence>
<gene>
    <name evidence="1" type="ORF">GCM10009745_44310</name>
</gene>
<keyword evidence="2" id="KW-1185">Reference proteome</keyword>
<organism evidence="1 2">
    <name type="scientific">Kribbella yunnanensis</name>
    <dbReference type="NCBI Taxonomy" id="190194"/>
    <lineage>
        <taxon>Bacteria</taxon>
        <taxon>Bacillati</taxon>
        <taxon>Actinomycetota</taxon>
        <taxon>Actinomycetes</taxon>
        <taxon>Propionibacteriales</taxon>
        <taxon>Kribbellaceae</taxon>
        <taxon>Kribbella</taxon>
    </lineage>
</organism>
<dbReference type="Proteomes" id="UP001500280">
    <property type="component" value="Unassembled WGS sequence"/>
</dbReference>
<dbReference type="EMBL" id="BAAANF010000016">
    <property type="protein sequence ID" value="GAA1693892.1"/>
    <property type="molecule type" value="Genomic_DNA"/>
</dbReference>
<name>A0ABP4TUN2_9ACTN</name>
<evidence type="ECO:0000313" key="1">
    <source>
        <dbReference type="EMBL" id="GAA1693892.1"/>
    </source>
</evidence>
<sequence length="372" mass="41085">MNSDQSALTSAPTACADARQTVLLAGPVGLRHDVPAPDLTVIAVNIGSAAVVAGANTAILTIDATLRAQCQGLAPLFLLQLDERRWVPYTQQSFTGTDALFVALEGPALDGNPAIAAHVAAWAQELSARHRACGPRAVNHQRWFVNALPGQELEHKFTLEGQPDLWGLTTGILDTVRAGGVQGWICEHGNNGGFEQWDFDNHLFEITGPRADRGYIAFIPAVDGTWIIRRKKFLADAAMRHEELIESVQLGHDPDLAAVIADRWGLRPAWGQLYRRVRYNVLLESLASGHVFSIMIDRCTERAGLVDPLHQVEVEYVRSRTLRSANLALLRDEYEELVAFTRKFLADRGVANLEDHWSKLSWLRPGAARQWV</sequence>
<reference evidence="2" key="1">
    <citation type="journal article" date="2019" name="Int. J. Syst. Evol. Microbiol.">
        <title>The Global Catalogue of Microorganisms (GCM) 10K type strain sequencing project: providing services to taxonomists for standard genome sequencing and annotation.</title>
        <authorList>
            <consortium name="The Broad Institute Genomics Platform"/>
            <consortium name="The Broad Institute Genome Sequencing Center for Infectious Disease"/>
            <person name="Wu L."/>
            <person name="Ma J."/>
        </authorList>
    </citation>
    <scope>NUCLEOTIDE SEQUENCE [LARGE SCALE GENOMIC DNA]</scope>
    <source>
        <strain evidence="2">JCM 14307</strain>
    </source>
</reference>
<comment type="caution">
    <text evidence="1">The sequence shown here is derived from an EMBL/GenBank/DDBJ whole genome shotgun (WGS) entry which is preliminary data.</text>
</comment>
<protein>
    <submittedName>
        <fullName evidence="1">Uncharacterized protein</fullName>
    </submittedName>
</protein>
<dbReference type="RefSeq" id="WP_344155041.1">
    <property type="nucleotide sequence ID" value="NZ_BAAANF010000016.1"/>
</dbReference>
<proteinExistence type="predicted"/>
<accession>A0ABP4TUN2</accession>